<evidence type="ECO:0000313" key="2">
    <source>
        <dbReference type="Proteomes" id="UP000318478"/>
    </source>
</evidence>
<reference evidence="1 2" key="1">
    <citation type="submission" date="2019-02" db="EMBL/GenBank/DDBJ databases">
        <title>Deep-cultivation of Planctomycetes and their phenomic and genomic characterization uncovers novel biology.</title>
        <authorList>
            <person name="Wiegand S."/>
            <person name="Jogler M."/>
            <person name="Boedeker C."/>
            <person name="Pinto D."/>
            <person name="Vollmers J."/>
            <person name="Rivas-Marin E."/>
            <person name="Kohn T."/>
            <person name="Peeters S.H."/>
            <person name="Heuer A."/>
            <person name="Rast P."/>
            <person name="Oberbeckmann S."/>
            <person name="Bunk B."/>
            <person name="Jeske O."/>
            <person name="Meyerdierks A."/>
            <person name="Storesund J.E."/>
            <person name="Kallscheuer N."/>
            <person name="Luecker S."/>
            <person name="Lage O.M."/>
            <person name="Pohl T."/>
            <person name="Merkel B.J."/>
            <person name="Hornburger P."/>
            <person name="Mueller R.-W."/>
            <person name="Bruemmer F."/>
            <person name="Labrenz M."/>
            <person name="Spormann A.M."/>
            <person name="Op Den Camp H."/>
            <person name="Overmann J."/>
            <person name="Amann R."/>
            <person name="Jetten M.S.M."/>
            <person name="Mascher T."/>
            <person name="Medema M.H."/>
            <person name="Devos D.P."/>
            <person name="Kaster A.-K."/>
            <person name="Ovreas L."/>
            <person name="Rohde M."/>
            <person name="Galperin M.Y."/>
            <person name="Jogler C."/>
        </authorList>
    </citation>
    <scope>NUCLEOTIDE SEQUENCE [LARGE SCALE GENOMIC DNA]</scope>
    <source>
        <strain evidence="1 2">Pla123a</strain>
    </source>
</reference>
<dbReference type="Proteomes" id="UP000318478">
    <property type="component" value="Unassembled WGS sequence"/>
</dbReference>
<dbReference type="OrthoDB" id="8058828at2"/>
<dbReference type="AlphaFoldDB" id="A0A5C5YS15"/>
<dbReference type="EMBL" id="SJPO01000003">
    <property type="protein sequence ID" value="TWT77623.1"/>
    <property type="molecule type" value="Genomic_DNA"/>
</dbReference>
<name>A0A5C5YS15_9BACT</name>
<evidence type="ECO:0000313" key="1">
    <source>
        <dbReference type="EMBL" id="TWT77623.1"/>
    </source>
</evidence>
<keyword evidence="2" id="KW-1185">Reference proteome</keyword>
<protein>
    <submittedName>
        <fullName evidence="1">Uncharacterized protein</fullName>
    </submittedName>
</protein>
<accession>A0A5C5YS15</accession>
<sequence>MPHDNAPPPGRPLLAIAHPGHELRVLHWCEIARPDVAVLTDGSGHGGESRVYRTKQWVEQNGGRMTGFCAPLTDRQLYEAVLGGDLTLLKTTTESLAEVIAAGGYDYVVGDAPEGAIMGHDVFRAVLDAALILARRATGRPLASYDFPLEATPGSVRPELADRACFIHLDDAAVDRKIEVGMAYEEIRGEVVRAVETYGREAFAVECLRPSLTESGLAAFEGAADYERHGEQQVARGRYTEVVRHAEHVAPLTAGLRQWAGGARLQPVR</sequence>
<proteinExistence type="predicted"/>
<dbReference type="RefSeq" id="WP_146585297.1">
    <property type="nucleotide sequence ID" value="NZ_SJPO01000003.1"/>
</dbReference>
<organism evidence="1 2">
    <name type="scientific">Posidoniimonas polymericola</name>
    <dbReference type="NCBI Taxonomy" id="2528002"/>
    <lineage>
        <taxon>Bacteria</taxon>
        <taxon>Pseudomonadati</taxon>
        <taxon>Planctomycetota</taxon>
        <taxon>Planctomycetia</taxon>
        <taxon>Pirellulales</taxon>
        <taxon>Lacipirellulaceae</taxon>
        <taxon>Posidoniimonas</taxon>
    </lineage>
</organism>
<comment type="caution">
    <text evidence="1">The sequence shown here is derived from an EMBL/GenBank/DDBJ whole genome shotgun (WGS) entry which is preliminary data.</text>
</comment>
<gene>
    <name evidence="1" type="ORF">Pla123a_14190</name>
</gene>